<sequence length="478" mass="53063">MVEQKEKGTVAAASTNSPNVQGYFNRPETKNQPDSGIPMLDAWDEPVNGLELVQKLRALYERYLVLPDGASIVLAFWALHTYAVNAFDYSPRLCIKSAAPQCGKTQLLQLLELTTYSPVNISSITASGIFRTIAAWHPTLLIDEADTYINGNNEIRGIVNAGYKRGGKVLRTIATKNDYATKTFDCYGAMAIAGIGNRDATIMDRSITIVMRRAGPHDRCVEKLRERLVKPQTTQLQSMCMRYMMDNVNAISEIFPDVPNFLNGRKADIWEPLFAIAHHISPDLVSELAHAAARLCPMSDDVETRPIQLLADISQVFENTGADFLATDELLRHLYQFETRPWADKEYGKMVLTSITLAGMLRDFDIRPQQVRIGNKIKRGYARAAFTDAFERYVPQIVCDPVTTQDASSVACNGVTDSADDASESALVQTNNPDTPDAKGNNDDTLNVAFKRAEQFFAENSVTELSDDDISDLPDIPY</sequence>
<evidence type="ECO:0000259" key="2">
    <source>
        <dbReference type="Pfam" id="PF12307"/>
    </source>
</evidence>
<dbReference type="Proteomes" id="UP000824142">
    <property type="component" value="Unassembled WGS sequence"/>
</dbReference>
<protein>
    <submittedName>
        <fullName evidence="3">DUF3631 domain-containing protein</fullName>
    </submittedName>
</protein>
<evidence type="ECO:0000313" key="4">
    <source>
        <dbReference type="Proteomes" id="UP000824142"/>
    </source>
</evidence>
<dbReference type="AlphaFoldDB" id="A0A9D1MSK6"/>
<accession>A0A9D1MSK6</accession>
<proteinExistence type="predicted"/>
<reference evidence="3" key="1">
    <citation type="submission" date="2020-10" db="EMBL/GenBank/DDBJ databases">
        <authorList>
            <person name="Gilroy R."/>
        </authorList>
    </citation>
    <scope>NUCLEOTIDE SEQUENCE</scope>
    <source>
        <strain evidence="3">CHK136-897</strain>
    </source>
</reference>
<organism evidence="3 4">
    <name type="scientific">Candidatus Enterousia avicola</name>
    <dbReference type="NCBI Taxonomy" id="2840787"/>
    <lineage>
        <taxon>Bacteria</taxon>
        <taxon>Pseudomonadati</taxon>
        <taxon>Pseudomonadota</taxon>
        <taxon>Alphaproteobacteria</taxon>
        <taxon>Candidatus Enterousia</taxon>
    </lineage>
</organism>
<comment type="caution">
    <text evidence="3">The sequence shown here is derived from an EMBL/GenBank/DDBJ whole genome shotgun (WGS) entry which is preliminary data.</text>
</comment>
<feature type="compositionally biased region" description="Polar residues" evidence="1">
    <location>
        <begin position="12"/>
        <end position="22"/>
    </location>
</feature>
<reference evidence="3" key="2">
    <citation type="journal article" date="2021" name="PeerJ">
        <title>Extensive microbial diversity within the chicken gut microbiome revealed by metagenomics and culture.</title>
        <authorList>
            <person name="Gilroy R."/>
            <person name="Ravi A."/>
            <person name="Getino M."/>
            <person name="Pursley I."/>
            <person name="Horton D.L."/>
            <person name="Alikhan N.F."/>
            <person name="Baker D."/>
            <person name="Gharbi K."/>
            <person name="Hall N."/>
            <person name="Watson M."/>
            <person name="Adriaenssens E.M."/>
            <person name="Foster-Nyarko E."/>
            <person name="Jarju S."/>
            <person name="Secka A."/>
            <person name="Antonio M."/>
            <person name="Oren A."/>
            <person name="Chaudhuri R.R."/>
            <person name="La Ragione R."/>
            <person name="Hildebrand F."/>
            <person name="Pallen M.J."/>
        </authorList>
    </citation>
    <scope>NUCLEOTIDE SEQUENCE</scope>
    <source>
        <strain evidence="3">CHK136-897</strain>
    </source>
</reference>
<evidence type="ECO:0000256" key="1">
    <source>
        <dbReference type="SAM" id="MobiDB-lite"/>
    </source>
</evidence>
<evidence type="ECO:0000313" key="3">
    <source>
        <dbReference type="EMBL" id="HIU65502.1"/>
    </source>
</evidence>
<dbReference type="InterPro" id="IPR022081">
    <property type="entry name" value="DUF3631"/>
</dbReference>
<dbReference type="EMBL" id="DVNO01000021">
    <property type="protein sequence ID" value="HIU65502.1"/>
    <property type="molecule type" value="Genomic_DNA"/>
</dbReference>
<name>A0A9D1MSK6_9PROT</name>
<feature type="region of interest" description="Disordered" evidence="1">
    <location>
        <begin position="1"/>
        <end position="32"/>
    </location>
</feature>
<gene>
    <name evidence="3" type="ORF">IAC63_02580</name>
</gene>
<feature type="domain" description="DUF3631" evidence="2">
    <location>
        <begin position="211"/>
        <end position="393"/>
    </location>
</feature>
<dbReference type="Pfam" id="PF12307">
    <property type="entry name" value="DUF3631"/>
    <property type="match status" value="1"/>
</dbReference>